<gene>
    <name evidence="1" type="ORF">A2924_00085</name>
</gene>
<name>A0A1F5X1P9_9BACT</name>
<protein>
    <submittedName>
        <fullName evidence="1">Uncharacterized protein</fullName>
    </submittedName>
</protein>
<sequence length="330" mass="38355">MAQFKPVLSGLKNKLIMVKKQIKNNSGHKYWRIRVKWGEQDLNKDAWDEGHVGIWYGKWTTEDWLRISKKPKLQQFRAFQRLRQPSWRGKLRKADFDTAKRFASMKNNDWIIVFFDNTLHLAQISGGMKSAKSNWNKNGESYKYRKIHNKKSFSLEKLPDPYRLLPCAGRGNVNNFCKSSTKLIEILIKNRNEKSVVNFIRKIPFLDWLEQLGPGQWESLCLGYLILKDGYLPTGLVAGKTLRTLDIVGRNRKGYRIIAQCKKNPYPISIPPSFLKAYKDAGNKTHAYLFAYGGVKEYPEGIIIETGKTIRKWLETKGGNNYAKMWSKKD</sequence>
<accession>A0A1F5X1P9</accession>
<organism evidence="1 2">
    <name type="scientific">Candidatus Giovannonibacteria bacterium RIFCSPLOWO2_01_FULL_44_16</name>
    <dbReference type="NCBI Taxonomy" id="1798348"/>
    <lineage>
        <taxon>Bacteria</taxon>
        <taxon>Candidatus Giovannoniibacteriota</taxon>
    </lineage>
</organism>
<evidence type="ECO:0000313" key="1">
    <source>
        <dbReference type="EMBL" id="OGF81491.1"/>
    </source>
</evidence>
<comment type="caution">
    <text evidence="1">The sequence shown here is derived from an EMBL/GenBank/DDBJ whole genome shotgun (WGS) entry which is preliminary data.</text>
</comment>
<dbReference type="Proteomes" id="UP000178046">
    <property type="component" value="Unassembled WGS sequence"/>
</dbReference>
<dbReference type="EMBL" id="MFIA01000040">
    <property type="protein sequence ID" value="OGF81491.1"/>
    <property type="molecule type" value="Genomic_DNA"/>
</dbReference>
<reference evidence="1 2" key="1">
    <citation type="journal article" date="2016" name="Nat. Commun.">
        <title>Thousands of microbial genomes shed light on interconnected biogeochemical processes in an aquifer system.</title>
        <authorList>
            <person name="Anantharaman K."/>
            <person name="Brown C.T."/>
            <person name="Hug L.A."/>
            <person name="Sharon I."/>
            <person name="Castelle C.J."/>
            <person name="Probst A.J."/>
            <person name="Thomas B.C."/>
            <person name="Singh A."/>
            <person name="Wilkins M.J."/>
            <person name="Karaoz U."/>
            <person name="Brodie E.L."/>
            <person name="Williams K.H."/>
            <person name="Hubbard S.S."/>
            <person name="Banfield J.F."/>
        </authorList>
    </citation>
    <scope>NUCLEOTIDE SEQUENCE [LARGE SCALE GENOMIC DNA]</scope>
</reference>
<proteinExistence type="predicted"/>
<dbReference type="AlphaFoldDB" id="A0A1F5X1P9"/>
<evidence type="ECO:0000313" key="2">
    <source>
        <dbReference type="Proteomes" id="UP000178046"/>
    </source>
</evidence>